<evidence type="ECO:0000313" key="2">
    <source>
        <dbReference type="Proteomes" id="UP001501563"/>
    </source>
</evidence>
<reference evidence="2" key="1">
    <citation type="journal article" date="2019" name="Int. J. Syst. Evol. Microbiol.">
        <title>The Global Catalogue of Microorganisms (GCM) 10K type strain sequencing project: providing services to taxonomists for standard genome sequencing and annotation.</title>
        <authorList>
            <consortium name="The Broad Institute Genomics Platform"/>
            <consortium name="The Broad Institute Genome Sequencing Center for Infectious Disease"/>
            <person name="Wu L."/>
            <person name="Ma J."/>
        </authorList>
    </citation>
    <scope>NUCLEOTIDE SEQUENCE [LARGE SCALE GENOMIC DNA]</scope>
    <source>
        <strain evidence="2">JCM 16578</strain>
    </source>
</reference>
<gene>
    <name evidence="1" type="ORF">GCM10022207_18030</name>
</gene>
<dbReference type="EMBL" id="BAAAZA010000004">
    <property type="protein sequence ID" value="GAA3855095.1"/>
    <property type="molecule type" value="Genomic_DNA"/>
</dbReference>
<accession>A0ABP7JUC9</accession>
<keyword evidence="2" id="KW-1185">Reference proteome</keyword>
<proteinExistence type="predicted"/>
<name>A0ABP7JUC9_9ACTN</name>
<dbReference type="Proteomes" id="UP001501563">
    <property type="component" value="Unassembled WGS sequence"/>
</dbReference>
<organism evidence="1 2">
    <name type="scientific">Streptomyces lannensis</name>
    <dbReference type="NCBI Taxonomy" id="766498"/>
    <lineage>
        <taxon>Bacteria</taxon>
        <taxon>Bacillati</taxon>
        <taxon>Actinomycetota</taxon>
        <taxon>Actinomycetes</taxon>
        <taxon>Kitasatosporales</taxon>
        <taxon>Streptomycetaceae</taxon>
        <taxon>Streptomyces</taxon>
    </lineage>
</organism>
<dbReference type="RefSeq" id="WP_345547383.1">
    <property type="nucleotide sequence ID" value="NZ_BAAAZA010000004.1"/>
</dbReference>
<sequence length="139" mass="15790">MSSEHIYADRFLGEFRELKHGRPDGPSLHASLRSKGDPHEADLVRYLRAGSMLAASGSAVYDVLSPTNELIDGLHLLTDGEWFWYPDLAHYVERYHVPVDDRFVEHARLRGWSAPQLSEAELIQLADAFWADEELGVEE</sequence>
<protein>
    <submittedName>
        <fullName evidence="1">Uncharacterized protein</fullName>
    </submittedName>
</protein>
<comment type="caution">
    <text evidence="1">The sequence shown here is derived from an EMBL/GenBank/DDBJ whole genome shotgun (WGS) entry which is preliminary data.</text>
</comment>
<evidence type="ECO:0000313" key="1">
    <source>
        <dbReference type="EMBL" id="GAA3855095.1"/>
    </source>
</evidence>